<name>A0A1B8NY52_HALEL</name>
<proteinExistence type="predicted"/>
<dbReference type="AlphaFoldDB" id="A0A1B8NY52"/>
<dbReference type="Proteomes" id="UP000092504">
    <property type="component" value="Unassembled WGS sequence"/>
</dbReference>
<dbReference type="PATRIC" id="fig|2746.7.peg.4131"/>
<evidence type="ECO:0000313" key="2">
    <source>
        <dbReference type="Proteomes" id="UP000092504"/>
    </source>
</evidence>
<sequence>MRDKLQLPELWERTKYVSWPHSHRNPLVRIPRPAGGYESRSIPRQPDEYVTFQRCLEYREQRGIEIWGFRRWRELCSVPKRSVAKHRKHTSGAITGVFHYERPEGTTLWIATWYERQADGRTRKRSKGYSYGTPQSQFVTSEQAEAAAIEKRQQEEARWYSTLGVGETRIANR</sequence>
<organism evidence="1 2">
    <name type="scientific">Halomonas elongata</name>
    <dbReference type="NCBI Taxonomy" id="2746"/>
    <lineage>
        <taxon>Bacteria</taxon>
        <taxon>Pseudomonadati</taxon>
        <taxon>Pseudomonadota</taxon>
        <taxon>Gammaproteobacteria</taxon>
        <taxon>Oceanospirillales</taxon>
        <taxon>Halomonadaceae</taxon>
        <taxon>Halomonas</taxon>
    </lineage>
</organism>
<evidence type="ECO:0008006" key="3">
    <source>
        <dbReference type="Google" id="ProtNLM"/>
    </source>
</evidence>
<reference evidence="1 2" key="1">
    <citation type="submission" date="2016-06" db="EMBL/GenBank/DDBJ databases">
        <title>Genome sequence of halotolerant plant growth promoting strain of Halomonas elongata HEK1 isolated from salterns of Rann of Kutch, Gujarat, India.</title>
        <authorList>
            <person name="Gaba S."/>
            <person name="Singh R.N."/>
            <person name="Abrol S."/>
            <person name="Kaushik R."/>
            <person name="Saxena A.K."/>
        </authorList>
    </citation>
    <scope>NUCLEOTIDE SEQUENCE [LARGE SCALE GENOMIC DNA]</scope>
    <source>
        <strain evidence="1 2">HEK1</strain>
    </source>
</reference>
<comment type="caution">
    <text evidence="1">The sequence shown here is derived from an EMBL/GenBank/DDBJ whole genome shotgun (WGS) entry which is preliminary data.</text>
</comment>
<gene>
    <name evidence="1" type="ORF">A8U91_04014</name>
</gene>
<accession>A0A1B8NY52</accession>
<protein>
    <recommendedName>
        <fullName evidence="3">AP2 domain protein</fullName>
    </recommendedName>
</protein>
<evidence type="ECO:0000313" key="1">
    <source>
        <dbReference type="EMBL" id="OBX34951.1"/>
    </source>
</evidence>
<dbReference type="EMBL" id="MAJD01000002">
    <property type="protein sequence ID" value="OBX34951.1"/>
    <property type="molecule type" value="Genomic_DNA"/>
</dbReference>